<dbReference type="EMBL" id="WHWB01033463">
    <property type="protein sequence ID" value="KAJ7419748.1"/>
    <property type="molecule type" value="Genomic_DNA"/>
</dbReference>
<dbReference type="InterPro" id="IPR015943">
    <property type="entry name" value="WD40/YVTN_repeat-like_dom_sf"/>
</dbReference>
<dbReference type="SUPFAM" id="SSF103575">
    <property type="entry name" value="Plexin repeat"/>
    <property type="match status" value="1"/>
</dbReference>
<proteinExistence type="predicted"/>
<dbReference type="InterPro" id="IPR000884">
    <property type="entry name" value="TSP1_rpt"/>
</dbReference>
<dbReference type="Pfam" id="PF23260">
    <property type="entry name" value="TSP1_2"/>
    <property type="match status" value="1"/>
</dbReference>
<dbReference type="SUPFAM" id="SSF82895">
    <property type="entry name" value="TSP-1 type 1 repeat"/>
    <property type="match status" value="4"/>
</dbReference>
<keyword evidence="7 11" id="KW-0472">Membrane</keyword>
<feature type="transmembrane region" description="Helical" evidence="11">
    <location>
        <begin position="1164"/>
        <end position="1186"/>
    </location>
</feature>
<keyword evidence="8" id="KW-1015">Disulfide bond</keyword>
<protein>
    <submittedName>
        <fullName evidence="13">Semaphorin-5A</fullName>
    </submittedName>
</protein>
<dbReference type="Pfam" id="PF01403">
    <property type="entry name" value="Sema"/>
    <property type="match status" value="1"/>
</dbReference>
<dbReference type="Gene3D" id="3.30.1680.10">
    <property type="entry name" value="ligand-binding face of the semaphorins, domain 2"/>
    <property type="match status" value="1"/>
</dbReference>
<dbReference type="SMART" id="SM00630">
    <property type="entry name" value="Sema"/>
    <property type="match status" value="1"/>
</dbReference>
<dbReference type="Gene3D" id="2.130.10.10">
    <property type="entry name" value="YVTN repeat-like/Quinoprotein amine dehydrogenase"/>
    <property type="match status" value="1"/>
</dbReference>
<evidence type="ECO:0000313" key="14">
    <source>
        <dbReference type="Proteomes" id="UP001145742"/>
    </source>
</evidence>
<keyword evidence="6 11" id="KW-1133">Transmembrane helix</keyword>
<gene>
    <name evidence="13" type="ORF">WISP_52426</name>
</gene>
<evidence type="ECO:0000256" key="1">
    <source>
        <dbReference type="ARBA" id="ARBA00004167"/>
    </source>
</evidence>
<dbReference type="Proteomes" id="UP001145742">
    <property type="component" value="Unassembled WGS sequence"/>
</dbReference>
<accession>A0ABQ9DG94</accession>
<dbReference type="InterPro" id="IPR036383">
    <property type="entry name" value="TSP1_rpt_sf"/>
</dbReference>
<keyword evidence="4" id="KW-0221">Differentiation</keyword>
<keyword evidence="14" id="KW-1185">Reference proteome</keyword>
<dbReference type="SMART" id="SM00209">
    <property type="entry name" value="TSP1"/>
    <property type="match status" value="4"/>
</dbReference>
<feature type="domain" description="Sema" evidence="12">
    <location>
        <begin position="135"/>
        <end position="614"/>
    </location>
</feature>
<dbReference type="SUPFAM" id="SSF101912">
    <property type="entry name" value="Sema domain"/>
    <property type="match status" value="1"/>
</dbReference>
<sequence>MPAGSKRDLPLAKAQPISNGDASLIPYLREEKLFHRSNCGHRGEEWEYMRGRALQTPRSVKKEREEVLQALEQIALQPRMQIMLRHTLKPVKVIAAAYYANGPFADMTPQAGYEDIIVTIARKVLARLKVFMWYRLRKAKVDLELNLGTNVKSNKGFYEQLSIKSESRTNVISLLNGQEGLVKNDMEKAKGFSPAFTPDFASISTCDVNFSCASTRQWSGNVMKLLKEPVTVKANQSGKSGQHGNKTFYMRKFQIDVKGGSSLSYNTKADNEFMLSNLTEIHDQISGMARCPYSPQHNSTALLTSSGELYAATAMDFPGRDPAIYRSLGALPPLRTAQYNSKWLNEPNFVSSYDIGNFTYFFFRENAVEHDCGKTVFSRAARVCKNDIGGKFVLEDTWTTFMKARLNCSRPGEIPFYYNELQSTFFLPELDLIYGIFTTNVNSIAASAVCVFNLSAITQAFNGPFKYQENSRSAWLPYPNPNPNFQCGTMDQGLYANLTERNLQDAQKFFLMHEVVQPVIPIPYFMEDNTRFSHVVVDVVQGKDMLFHIIYLATDYGTIKKVLAPMNQTSSSCLLEEIELLPKSQREPIRSLQILHSQSVLFVGLQEHVIKSKVKGSEKLDTDDSRSLVESGRLLLFRFWSSSGSYEWFPKSPNPQDYIPSGPGSLEKNNLMHQYRLGADLLEGSPVEKDLGVLVGNKLSVRQQCALVAKKAKVSWDEVGKALPAGQGSACIGSQDPYCGWDMVMKKCTTLEESLSMSQWEQSITVCPMRNLTVDGNFGTWSQWKPCTHTDGASVGSCLCRTRVCDSPAPQCGGWLCEGPTMEIANCSRYCNEHLLCPPHVFWTGWGPWERCTAQCGGGIQARRRTCENGPDCPGCSVAKKNTLFMKSQEFNLHLISVSNSHTSLIKWFKLYAGLDKSDLAYFAPCIHLMTNRPSVIFVAHGLQEYQPCNTNACPELKKTTPWTPWTPVNISDNGGHYEQRFRYTCKARLPDPNLLEVGRQRIEMRYCSSDGTSGCSTDGLSGDFLRSGRYSAHTINGAWSPWSPWSQCSRDCSRGIRNRKRVCSNPEPKYGGLPCLGPSLEYQECNILPCPDSWSEWSKWSDCDSSGFQIRTRQCLILFPVGSQCTGNTTESRACALDSNFIPEISVARSSSVEEKRCGEFNMFHMIAVGLSSSILGCLLTLLVYTYCQRYQQQSHDATVIHPVSPAPLNTSITNHINKLDKYDSVEAIKAFNKNNLILEERNKYFNPHLTAKTYSNTYFTDFNNYDEY</sequence>
<dbReference type="InterPro" id="IPR036352">
    <property type="entry name" value="Semap_dom_sf"/>
</dbReference>
<dbReference type="Pfam" id="PF00090">
    <property type="entry name" value="TSP_1"/>
    <property type="match status" value="3"/>
</dbReference>
<dbReference type="PRINTS" id="PR01705">
    <property type="entry name" value="TSP1REPEAT"/>
</dbReference>
<keyword evidence="3" id="KW-0677">Repeat</keyword>
<dbReference type="InterPro" id="IPR057563">
    <property type="entry name" value="Sema5A/B-like_TSP-1"/>
</dbReference>
<dbReference type="PROSITE" id="PS50092">
    <property type="entry name" value="TSP1"/>
    <property type="match status" value="4"/>
</dbReference>
<name>A0ABQ9DG94_9PASS</name>
<evidence type="ECO:0000259" key="12">
    <source>
        <dbReference type="PROSITE" id="PS51004"/>
    </source>
</evidence>
<evidence type="ECO:0000256" key="2">
    <source>
        <dbReference type="ARBA" id="ARBA00022692"/>
    </source>
</evidence>
<evidence type="ECO:0000256" key="3">
    <source>
        <dbReference type="ARBA" id="ARBA00022737"/>
    </source>
</evidence>
<dbReference type="InterPro" id="IPR002165">
    <property type="entry name" value="Plexin_repeat"/>
</dbReference>
<evidence type="ECO:0000256" key="7">
    <source>
        <dbReference type="ARBA" id="ARBA00023136"/>
    </source>
</evidence>
<dbReference type="Pfam" id="PF01437">
    <property type="entry name" value="PSI"/>
    <property type="match status" value="1"/>
</dbReference>
<dbReference type="InterPro" id="IPR001627">
    <property type="entry name" value="Semap_dom"/>
</dbReference>
<dbReference type="PANTHER" id="PTHR11036">
    <property type="entry name" value="SEMAPHORIN"/>
    <property type="match status" value="1"/>
</dbReference>
<dbReference type="InterPro" id="IPR027231">
    <property type="entry name" value="Semaphorin"/>
</dbReference>
<evidence type="ECO:0000256" key="11">
    <source>
        <dbReference type="SAM" id="Phobius"/>
    </source>
</evidence>
<comment type="subcellular location">
    <subcellularLocation>
        <location evidence="1">Membrane</location>
        <topology evidence="1">Single-pass membrane protein</topology>
    </subcellularLocation>
</comment>
<comment type="caution">
    <text evidence="13">The sequence shown here is derived from an EMBL/GenBank/DDBJ whole genome shotgun (WGS) entry which is preliminary data.</text>
</comment>
<dbReference type="SMART" id="SM00423">
    <property type="entry name" value="PSI"/>
    <property type="match status" value="1"/>
</dbReference>
<dbReference type="PANTHER" id="PTHR11036:SF78">
    <property type="entry name" value="SEMAPHORIN-5A"/>
    <property type="match status" value="1"/>
</dbReference>
<dbReference type="InterPro" id="IPR016201">
    <property type="entry name" value="PSI"/>
</dbReference>
<keyword evidence="2 11" id="KW-0812">Transmembrane</keyword>
<dbReference type="Gene3D" id="2.20.100.10">
    <property type="entry name" value="Thrombospondin type-1 (TSP1) repeat"/>
    <property type="match status" value="4"/>
</dbReference>
<dbReference type="PROSITE" id="PS51004">
    <property type="entry name" value="SEMA"/>
    <property type="match status" value="1"/>
</dbReference>
<evidence type="ECO:0000256" key="10">
    <source>
        <dbReference type="PROSITE-ProRule" id="PRU00352"/>
    </source>
</evidence>
<keyword evidence="9" id="KW-0325">Glycoprotein</keyword>
<evidence type="ECO:0000256" key="4">
    <source>
        <dbReference type="ARBA" id="ARBA00022782"/>
    </source>
</evidence>
<evidence type="ECO:0000313" key="13">
    <source>
        <dbReference type="EMBL" id="KAJ7419748.1"/>
    </source>
</evidence>
<keyword evidence="5" id="KW-0524">Neurogenesis</keyword>
<organism evidence="13 14">
    <name type="scientific">Willisornis vidua</name>
    <name type="common">Xingu scale-backed antbird</name>
    <dbReference type="NCBI Taxonomy" id="1566151"/>
    <lineage>
        <taxon>Eukaryota</taxon>
        <taxon>Metazoa</taxon>
        <taxon>Chordata</taxon>
        <taxon>Craniata</taxon>
        <taxon>Vertebrata</taxon>
        <taxon>Euteleostomi</taxon>
        <taxon>Archelosauria</taxon>
        <taxon>Archosauria</taxon>
        <taxon>Dinosauria</taxon>
        <taxon>Saurischia</taxon>
        <taxon>Theropoda</taxon>
        <taxon>Coelurosauria</taxon>
        <taxon>Aves</taxon>
        <taxon>Neognathae</taxon>
        <taxon>Neoaves</taxon>
        <taxon>Telluraves</taxon>
        <taxon>Australaves</taxon>
        <taxon>Passeriformes</taxon>
        <taxon>Thamnophilidae</taxon>
        <taxon>Willisornis</taxon>
    </lineage>
</organism>
<comment type="caution">
    <text evidence="10">Lacks conserved residue(s) required for the propagation of feature annotation.</text>
</comment>
<reference evidence="13" key="1">
    <citation type="submission" date="2019-10" db="EMBL/GenBank/DDBJ databases">
        <authorList>
            <person name="Soares A.E.R."/>
            <person name="Aleixo A."/>
            <person name="Schneider P."/>
            <person name="Miyaki C.Y."/>
            <person name="Schneider M.P."/>
            <person name="Mello C."/>
            <person name="Vasconcelos A.T.R."/>
        </authorList>
    </citation>
    <scope>NUCLEOTIDE SEQUENCE</scope>
    <source>
        <tissue evidence="13">Muscle</tissue>
    </source>
</reference>
<evidence type="ECO:0000256" key="5">
    <source>
        <dbReference type="ARBA" id="ARBA00022902"/>
    </source>
</evidence>
<evidence type="ECO:0000256" key="8">
    <source>
        <dbReference type="ARBA" id="ARBA00023157"/>
    </source>
</evidence>
<evidence type="ECO:0000256" key="9">
    <source>
        <dbReference type="ARBA" id="ARBA00023180"/>
    </source>
</evidence>
<evidence type="ECO:0000256" key="6">
    <source>
        <dbReference type="ARBA" id="ARBA00022989"/>
    </source>
</evidence>